<keyword evidence="2" id="KW-0238">DNA-binding</keyword>
<comment type="caution">
    <text evidence="5">The sequence shown here is derived from an EMBL/GenBank/DDBJ whole genome shotgun (WGS) entry which is preliminary data.</text>
</comment>
<keyword evidence="1" id="KW-0805">Transcription regulation</keyword>
<dbReference type="Pfam" id="PF07702">
    <property type="entry name" value="UTRA"/>
    <property type="match status" value="1"/>
</dbReference>
<sequence>MTDWERRLALDPSAAVPLYYQLRERLRAVIRDCEPNTMIPAEKDLMVYAGVSRATARRAIGDLVQEGLLVARQGSGTYTAPLAVTPELGSRPVGFTETMARLGRRPTTQLLKAHLQPAGPDVAVALGVREHEKVVFVERLRLLEGVPCMVESAHLPVELVPGILDEDLTGSLYDLLRTKYGLTPASGRETIGAVNADYRLAELLRVPMAAALLATARSTCAESGTALEYTIRHARGDLTVFSVELNDAKNALMGH</sequence>
<evidence type="ECO:0000256" key="2">
    <source>
        <dbReference type="ARBA" id="ARBA00023125"/>
    </source>
</evidence>
<evidence type="ECO:0000256" key="3">
    <source>
        <dbReference type="ARBA" id="ARBA00023163"/>
    </source>
</evidence>
<dbReference type="InterPro" id="IPR028978">
    <property type="entry name" value="Chorismate_lyase_/UTRA_dom_sf"/>
</dbReference>
<dbReference type="CDD" id="cd07377">
    <property type="entry name" value="WHTH_GntR"/>
    <property type="match status" value="1"/>
</dbReference>
<reference evidence="6" key="1">
    <citation type="journal article" date="2019" name="Int. J. Syst. Evol. Microbiol.">
        <title>The Global Catalogue of Microorganisms (GCM) 10K type strain sequencing project: providing services to taxonomists for standard genome sequencing and annotation.</title>
        <authorList>
            <consortium name="The Broad Institute Genomics Platform"/>
            <consortium name="The Broad Institute Genome Sequencing Center for Infectious Disease"/>
            <person name="Wu L."/>
            <person name="Ma J."/>
        </authorList>
    </citation>
    <scope>NUCLEOTIDE SEQUENCE [LARGE SCALE GENOMIC DNA]</scope>
    <source>
        <strain evidence="6">JCM 17326</strain>
    </source>
</reference>
<name>A0ABP6YQF6_9ACTN</name>
<dbReference type="Proteomes" id="UP001500630">
    <property type="component" value="Unassembled WGS sequence"/>
</dbReference>
<dbReference type="Pfam" id="PF00392">
    <property type="entry name" value="GntR"/>
    <property type="match status" value="1"/>
</dbReference>
<evidence type="ECO:0000313" key="6">
    <source>
        <dbReference type="Proteomes" id="UP001500630"/>
    </source>
</evidence>
<evidence type="ECO:0000313" key="5">
    <source>
        <dbReference type="EMBL" id="GAA3588658.1"/>
    </source>
</evidence>
<evidence type="ECO:0000256" key="1">
    <source>
        <dbReference type="ARBA" id="ARBA00023015"/>
    </source>
</evidence>
<dbReference type="InterPro" id="IPR036390">
    <property type="entry name" value="WH_DNA-bd_sf"/>
</dbReference>
<dbReference type="InterPro" id="IPR036388">
    <property type="entry name" value="WH-like_DNA-bd_sf"/>
</dbReference>
<dbReference type="Gene3D" id="3.40.1410.10">
    <property type="entry name" value="Chorismate lyase-like"/>
    <property type="match status" value="1"/>
</dbReference>
<dbReference type="PROSITE" id="PS50949">
    <property type="entry name" value="HTH_GNTR"/>
    <property type="match status" value="1"/>
</dbReference>
<dbReference type="RefSeq" id="WP_345570869.1">
    <property type="nucleotide sequence ID" value="NZ_BAABDQ010000024.1"/>
</dbReference>
<dbReference type="PRINTS" id="PR00035">
    <property type="entry name" value="HTHGNTR"/>
</dbReference>
<dbReference type="PANTHER" id="PTHR44846">
    <property type="entry name" value="MANNOSYL-D-GLYCERATE TRANSPORT/METABOLISM SYSTEM REPRESSOR MNGR-RELATED"/>
    <property type="match status" value="1"/>
</dbReference>
<dbReference type="InterPro" id="IPR011663">
    <property type="entry name" value="UTRA"/>
</dbReference>
<accession>A0ABP6YQF6</accession>
<dbReference type="EMBL" id="BAABDQ010000024">
    <property type="protein sequence ID" value="GAA3588658.1"/>
    <property type="molecule type" value="Genomic_DNA"/>
</dbReference>
<protein>
    <submittedName>
        <fullName evidence="5">GntR family transcriptional regulator</fullName>
    </submittedName>
</protein>
<feature type="domain" description="HTH gntR-type" evidence="4">
    <location>
        <begin position="16"/>
        <end position="82"/>
    </location>
</feature>
<evidence type="ECO:0000259" key="4">
    <source>
        <dbReference type="PROSITE" id="PS50949"/>
    </source>
</evidence>
<dbReference type="Gene3D" id="1.10.10.10">
    <property type="entry name" value="Winged helix-like DNA-binding domain superfamily/Winged helix DNA-binding domain"/>
    <property type="match status" value="1"/>
</dbReference>
<proteinExistence type="predicted"/>
<dbReference type="SMART" id="SM00866">
    <property type="entry name" value="UTRA"/>
    <property type="match status" value="1"/>
</dbReference>
<dbReference type="SUPFAM" id="SSF46785">
    <property type="entry name" value="Winged helix' DNA-binding domain"/>
    <property type="match status" value="1"/>
</dbReference>
<organism evidence="5 6">
    <name type="scientific">Nonomuraea rosea</name>
    <dbReference type="NCBI Taxonomy" id="638574"/>
    <lineage>
        <taxon>Bacteria</taxon>
        <taxon>Bacillati</taxon>
        <taxon>Actinomycetota</taxon>
        <taxon>Actinomycetes</taxon>
        <taxon>Streptosporangiales</taxon>
        <taxon>Streptosporangiaceae</taxon>
        <taxon>Nonomuraea</taxon>
    </lineage>
</organism>
<dbReference type="SUPFAM" id="SSF64288">
    <property type="entry name" value="Chorismate lyase-like"/>
    <property type="match status" value="1"/>
</dbReference>
<dbReference type="InterPro" id="IPR000524">
    <property type="entry name" value="Tscrpt_reg_HTH_GntR"/>
</dbReference>
<dbReference type="PANTHER" id="PTHR44846:SF1">
    <property type="entry name" value="MANNOSYL-D-GLYCERATE TRANSPORT_METABOLISM SYSTEM REPRESSOR MNGR-RELATED"/>
    <property type="match status" value="1"/>
</dbReference>
<dbReference type="InterPro" id="IPR050679">
    <property type="entry name" value="Bact_HTH_transcr_reg"/>
</dbReference>
<dbReference type="SMART" id="SM00345">
    <property type="entry name" value="HTH_GNTR"/>
    <property type="match status" value="1"/>
</dbReference>
<gene>
    <name evidence="5" type="ORF">GCM10022419_083770</name>
</gene>
<keyword evidence="6" id="KW-1185">Reference proteome</keyword>
<keyword evidence="3" id="KW-0804">Transcription</keyword>